<sequence>MLLLVINATNGELIKFYIDNTNQIKPFFEIGQTNSVIITDDNQLYISAFNFDKIQNVIARFDISIMGTQLIEKWSKVIGPENPSHQFLTIYLDEMNNGLFLNFKKTFVFDSFTHNARLGLIKLNAFSGQIIWSRGFEYNKTLVESGNTFISEFSVFTIGSKEIIGICSHTQFEEEPNYKMQLYELYHAKITNDLFVVFCGQSANNIRASYLNTNEESQSCDHRYKQGEEPDSQYIVAVTSEYLIKEYNYQALLQDGGITFIQLIDAQLKDISLKTFYHEYPRFCQKKSSIITNQSQWEINVIKEDRGEYKFDLNNLVKGDENCLDPTRSFTTDKKDYEERYNLTNGVLTFKYENKQDQIVDNFELSITYPDQQIVYEMLKINLLSCAGPMVIDVINEKFWAQCKPAFVGYPINLYNFITFDNITNTYFISDQPNLFVEDDGFTYWPREKLFRIEVDTKDDTANFTFYWFFQWQFKLLLSKTNQQQSKCKLQRSTNHEIYLQKNKDIINENNID</sequence>
<proteinExistence type="predicted"/>
<keyword evidence="2" id="KW-1185">Reference proteome</keyword>
<dbReference type="EMBL" id="CCKQ01015177">
    <property type="protein sequence ID" value="CDW86976.1"/>
    <property type="molecule type" value="Genomic_DNA"/>
</dbReference>
<name>A0A078AXZ9_STYLE</name>
<organism evidence="1 2">
    <name type="scientific">Stylonychia lemnae</name>
    <name type="common">Ciliate</name>
    <dbReference type="NCBI Taxonomy" id="5949"/>
    <lineage>
        <taxon>Eukaryota</taxon>
        <taxon>Sar</taxon>
        <taxon>Alveolata</taxon>
        <taxon>Ciliophora</taxon>
        <taxon>Intramacronucleata</taxon>
        <taxon>Spirotrichea</taxon>
        <taxon>Stichotrichia</taxon>
        <taxon>Sporadotrichida</taxon>
        <taxon>Oxytrichidae</taxon>
        <taxon>Stylonychinae</taxon>
        <taxon>Stylonychia</taxon>
    </lineage>
</organism>
<reference evidence="1 2" key="1">
    <citation type="submission" date="2014-06" db="EMBL/GenBank/DDBJ databases">
        <authorList>
            <person name="Swart Estienne"/>
        </authorList>
    </citation>
    <scope>NUCLEOTIDE SEQUENCE [LARGE SCALE GENOMIC DNA]</scope>
    <source>
        <strain evidence="1 2">130c</strain>
    </source>
</reference>
<dbReference type="AlphaFoldDB" id="A0A078AXZ9"/>
<protein>
    <submittedName>
        <fullName evidence="1">Uncharacterized protein</fullName>
    </submittedName>
</protein>
<evidence type="ECO:0000313" key="2">
    <source>
        <dbReference type="Proteomes" id="UP000039865"/>
    </source>
</evidence>
<evidence type="ECO:0000313" key="1">
    <source>
        <dbReference type="EMBL" id="CDW86976.1"/>
    </source>
</evidence>
<dbReference type="Proteomes" id="UP000039865">
    <property type="component" value="Unassembled WGS sequence"/>
</dbReference>
<accession>A0A078AXZ9</accession>
<gene>
    <name evidence="1" type="primary">Contig16929.g18036</name>
    <name evidence="1" type="ORF">STYLEM_16077</name>
</gene>
<dbReference type="InParanoid" id="A0A078AXZ9"/>